<organism evidence="1 2">
    <name type="scientific">Desulfobacter postgatei</name>
    <dbReference type="NCBI Taxonomy" id="2293"/>
    <lineage>
        <taxon>Bacteria</taxon>
        <taxon>Pseudomonadati</taxon>
        <taxon>Thermodesulfobacteriota</taxon>
        <taxon>Desulfobacteria</taxon>
        <taxon>Desulfobacterales</taxon>
        <taxon>Desulfobacteraceae</taxon>
        <taxon>Desulfobacter</taxon>
    </lineage>
</organism>
<dbReference type="EMBL" id="PDTI01000036">
    <property type="protein sequence ID" value="PIE62622.1"/>
    <property type="molecule type" value="Genomic_DNA"/>
</dbReference>
<sequence>MRFLPIFIELSTYISDVRLVFCKADSLSAASGNADGKISLPGVTVFTSFGSENLEEQGLRKLKELIWKKHNRKKRKKILFTGMLCFILVPEVRELLDLAGFCGVEFRQTIIKSSSEVLEGYGSGGFTTIKALV</sequence>
<accession>A0A2G6MRN4</accession>
<gene>
    <name evidence="1" type="ORF">CSA25_04275</name>
</gene>
<evidence type="ECO:0000313" key="2">
    <source>
        <dbReference type="Proteomes" id="UP000231203"/>
    </source>
</evidence>
<reference evidence="1 2" key="1">
    <citation type="submission" date="2017-10" db="EMBL/GenBank/DDBJ databases">
        <title>Novel microbial diversity and functional potential in the marine mammal oral microbiome.</title>
        <authorList>
            <person name="Dudek N.K."/>
            <person name="Sun C.L."/>
            <person name="Burstein D."/>
            <person name="Kantor R.S."/>
            <person name="Aliaga Goltsman D.S."/>
            <person name="Bik E.M."/>
            <person name="Thomas B.C."/>
            <person name="Banfield J.F."/>
            <person name="Relman D.A."/>
        </authorList>
    </citation>
    <scope>NUCLEOTIDE SEQUENCE [LARGE SCALE GENOMIC DNA]</scope>
    <source>
        <strain evidence="1">DOLJORAL78_47_202</strain>
    </source>
</reference>
<evidence type="ECO:0000313" key="1">
    <source>
        <dbReference type="EMBL" id="PIE62622.1"/>
    </source>
</evidence>
<dbReference type="Proteomes" id="UP000231203">
    <property type="component" value="Unassembled WGS sequence"/>
</dbReference>
<dbReference type="AlphaFoldDB" id="A0A2G6MRN4"/>
<name>A0A2G6MRN4_9BACT</name>
<proteinExistence type="predicted"/>
<comment type="caution">
    <text evidence="1">The sequence shown here is derived from an EMBL/GenBank/DDBJ whole genome shotgun (WGS) entry which is preliminary data.</text>
</comment>
<protein>
    <submittedName>
        <fullName evidence="1">Uncharacterized protein</fullName>
    </submittedName>
</protein>